<evidence type="ECO:0000256" key="2">
    <source>
        <dbReference type="ARBA" id="ARBA00023043"/>
    </source>
</evidence>
<dbReference type="InterPro" id="IPR036770">
    <property type="entry name" value="Ankyrin_rpt-contain_sf"/>
</dbReference>
<keyword evidence="1" id="KW-0677">Repeat</keyword>
<dbReference type="SMART" id="SM00248">
    <property type="entry name" value="ANK"/>
    <property type="match status" value="1"/>
</dbReference>
<dbReference type="Pfam" id="PF12796">
    <property type="entry name" value="Ank_2"/>
    <property type="match status" value="1"/>
</dbReference>
<evidence type="ECO:0000313" key="4">
    <source>
        <dbReference type="EMBL" id="KAJ8929267.1"/>
    </source>
</evidence>
<accession>A0AAV8WRT3</accession>
<name>A0AAV8WRT3_9CUCU</name>
<dbReference type="InterPro" id="IPR002110">
    <property type="entry name" value="Ankyrin_rpt"/>
</dbReference>
<feature type="repeat" description="ANK" evidence="3">
    <location>
        <begin position="65"/>
        <end position="97"/>
    </location>
</feature>
<keyword evidence="5" id="KW-1185">Reference proteome</keyword>
<dbReference type="PROSITE" id="PS50297">
    <property type="entry name" value="ANK_REP_REGION"/>
    <property type="match status" value="1"/>
</dbReference>
<evidence type="ECO:0000256" key="3">
    <source>
        <dbReference type="PROSITE-ProRule" id="PRU00023"/>
    </source>
</evidence>
<dbReference type="PANTHER" id="PTHR24171">
    <property type="entry name" value="ANKYRIN REPEAT DOMAIN-CONTAINING PROTEIN 39-RELATED"/>
    <property type="match status" value="1"/>
</dbReference>
<dbReference type="EMBL" id="JANEYF010005084">
    <property type="protein sequence ID" value="KAJ8929267.1"/>
    <property type="molecule type" value="Genomic_DNA"/>
</dbReference>
<comment type="caution">
    <text evidence="4">The sequence shown here is derived from an EMBL/GenBank/DDBJ whole genome shotgun (WGS) entry which is preliminary data.</text>
</comment>
<evidence type="ECO:0000313" key="5">
    <source>
        <dbReference type="Proteomes" id="UP001162156"/>
    </source>
</evidence>
<reference evidence="4" key="1">
    <citation type="journal article" date="2023" name="Insect Mol. Biol.">
        <title>Genome sequencing provides insights into the evolution of gene families encoding plant cell wall-degrading enzymes in longhorned beetles.</title>
        <authorList>
            <person name="Shin N.R."/>
            <person name="Okamura Y."/>
            <person name="Kirsch R."/>
            <person name="Pauchet Y."/>
        </authorList>
    </citation>
    <scope>NUCLEOTIDE SEQUENCE</scope>
    <source>
        <strain evidence="4">RBIC_L_NR</strain>
    </source>
</reference>
<proteinExistence type="predicted"/>
<keyword evidence="2 3" id="KW-0040">ANK repeat</keyword>
<protein>
    <submittedName>
        <fullName evidence="4">Uncharacterized protein</fullName>
    </submittedName>
</protein>
<dbReference type="SUPFAM" id="SSF48403">
    <property type="entry name" value="Ankyrin repeat"/>
    <property type="match status" value="1"/>
</dbReference>
<organism evidence="4 5">
    <name type="scientific">Rhamnusium bicolor</name>
    <dbReference type="NCBI Taxonomy" id="1586634"/>
    <lineage>
        <taxon>Eukaryota</taxon>
        <taxon>Metazoa</taxon>
        <taxon>Ecdysozoa</taxon>
        <taxon>Arthropoda</taxon>
        <taxon>Hexapoda</taxon>
        <taxon>Insecta</taxon>
        <taxon>Pterygota</taxon>
        <taxon>Neoptera</taxon>
        <taxon>Endopterygota</taxon>
        <taxon>Coleoptera</taxon>
        <taxon>Polyphaga</taxon>
        <taxon>Cucujiformia</taxon>
        <taxon>Chrysomeloidea</taxon>
        <taxon>Cerambycidae</taxon>
        <taxon>Lepturinae</taxon>
        <taxon>Rhagiini</taxon>
        <taxon>Rhamnusium</taxon>
    </lineage>
</organism>
<dbReference type="PROSITE" id="PS50088">
    <property type="entry name" value="ANK_REPEAT"/>
    <property type="match status" value="1"/>
</dbReference>
<evidence type="ECO:0000256" key="1">
    <source>
        <dbReference type="ARBA" id="ARBA00022737"/>
    </source>
</evidence>
<feature type="non-terminal residue" evidence="4">
    <location>
        <position position="106"/>
    </location>
</feature>
<dbReference type="Gene3D" id="1.25.40.20">
    <property type="entry name" value="Ankyrin repeat-containing domain"/>
    <property type="match status" value="1"/>
</dbReference>
<sequence>MEEIVNDERFEVSGWEDDLHDIDETRNPEDEMQNKILVACEKGNLDEVKSLLAQDPELVNVRDKDRYTPLHRACYSNNVEVVKFLIQNGANVGAKTEMQWEPLHSC</sequence>
<dbReference type="AlphaFoldDB" id="A0AAV8WRT3"/>
<dbReference type="Proteomes" id="UP001162156">
    <property type="component" value="Unassembled WGS sequence"/>
</dbReference>
<gene>
    <name evidence="4" type="ORF">NQ314_018060</name>
</gene>